<sequence>MVEFLPSPEHQPVALKFGACAQALFLPGDTCVDIGSVGIEAAQLDFAILDEQVGEGGAAAAVEDVAVAIDELFDLEPRCQKVDGHDESVLPGLDVAVGAADDFAEHAGGVGQPSHVVAGAL</sequence>
<reference evidence="1 2" key="1">
    <citation type="submission" date="2014-02" db="EMBL/GenBank/DDBJ databases">
        <title>Whole genome sequence of Sphingobium chlorophenolicum NBRC 16172.</title>
        <authorList>
            <person name="Gan H.M."/>
            <person name="Gan H.Y."/>
            <person name="Chew T.H."/>
            <person name="Savka M.A."/>
        </authorList>
    </citation>
    <scope>NUCLEOTIDE SEQUENCE [LARGE SCALE GENOMIC DNA]</scope>
    <source>
        <strain evidence="1 2">NBRC 16172</strain>
    </source>
</reference>
<comment type="caution">
    <text evidence="1">The sequence shown here is derived from an EMBL/GenBank/DDBJ whole genome shotgun (WGS) entry which is preliminary data.</text>
</comment>
<proteinExistence type="predicted"/>
<name>A0A081R7I7_SPHCR</name>
<accession>A0A081R7I7</accession>
<evidence type="ECO:0000313" key="1">
    <source>
        <dbReference type="EMBL" id="KEQ51160.1"/>
    </source>
</evidence>
<dbReference type="EMBL" id="JFHR01000103">
    <property type="protein sequence ID" value="KEQ51160.1"/>
    <property type="molecule type" value="Genomic_DNA"/>
</dbReference>
<dbReference type="Proteomes" id="UP000028411">
    <property type="component" value="Unassembled WGS sequence"/>
</dbReference>
<evidence type="ECO:0000313" key="2">
    <source>
        <dbReference type="Proteomes" id="UP000028411"/>
    </source>
</evidence>
<gene>
    <name evidence="1" type="ORF">BV95_04458</name>
</gene>
<dbReference type="AlphaFoldDB" id="A0A081R7I7"/>
<organism evidence="1 2">
    <name type="scientific">Sphingobium chlorophenolicum</name>
    <dbReference type="NCBI Taxonomy" id="46429"/>
    <lineage>
        <taxon>Bacteria</taxon>
        <taxon>Pseudomonadati</taxon>
        <taxon>Pseudomonadota</taxon>
        <taxon>Alphaproteobacteria</taxon>
        <taxon>Sphingomonadales</taxon>
        <taxon>Sphingomonadaceae</taxon>
        <taxon>Sphingobium</taxon>
    </lineage>
</organism>
<protein>
    <submittedName>
        <fullName evidence="1">Uncharacterized protein</fullName>
    </submittedName>
</protein>